<dbReference type="PANTHER" id="PTHR38765">
    <property type="entry name" value="DUF484 DOMAIN-CONTAINING PROTEIN"/>
    <property type="match status" value="1"/>
</dbReference>
<proteinExistence type="predicted"/>
<reference evidence="1 2" key="1">
    <citation type="submission" date="2019-02" db="EMBL/GenBank/DDBJ databases">
        <title>Prokaryotic population dynamics and viral predation in marine succession experiment using metagenomics: the confinement effect.</title>
        <authorList>
            <person name="Haro-Moreno J.M."/>
            <person name="Rodriguez-Valera F."/>
            <person name="Lopez-Perez M."/>
        </authorList>
    </citation>
    <scope>NUCLEOTIDE SEQUENCE [LARGE SCALE GENOMIC DNA]</scope>
    <source>
        <strain evidence="1">MED-G157</strain>
    </source>
</reference>
<evidence type="ECO:0000313" key="1">
    <source>
        <dbReference type="EMBL" id="RZO77765.1"/>
    </source>
</evidence>
<dbReference type="Gene3D" id="3.30.450.40">
    <property type="match status" value="1"/>
</dbReference>
<gene>
    <name evidence="1" type="ORF">EVA68_00630</name>
</gene>
<dbReference type="Proteomes" id="UP000316199">
    <property type="component" value="Unassembled WGS sequence"/>
</dbReference>
<evidence type="ECO:0000313" key="2">
    <source>
        <dbReference type="Proteomes" id="UP000316199"/>
    </source>
</evidence>
<dbReference type="AlphaFoldDB" id="A0A520S5J9"/>
<dbReference type="Pfam" id="PF04340">
    <property type="entry name" value="DUF484"/>
    <property type="match status" value="1"/>
</dbReference>
<dbReference type="SUPFAM" id="SSF55781">
    <property type="entry name" value="GAF domain-like"/>
    <property type="match status" value="1"/>
</dbReference>
<sequence>MKEVKGKINKLVASDIENYLVEHPDFFQARGELLESLALTQDDGNTVSLVERQIKNLREQNGIMKTKLRDLITAAERNNKIFDKCRSLVMKLISTDDSREFFSVVEKSFKHEFKSASYSLIIFGKNQKRINHFTSIVSEDYASDYISELMQTEEPDMSALKSMEQQFLFGPAADKVRSSAILPIRNQNKLIAILSIGSEEENYFEPDLGTLFIGFLADVLGMVIPRLSEK</sequence>
<dbReference type="InterPro" id="IPR029016">
    <property type="entry name" value="GAF-like_dom_sf"/>
</dbReference>
<name>A0A520S5J9_9GAMM</name>
<organism evidence="1 2">
    <name type="scientific">OM182 bacterium</name>
    <dbReference type="NCBI Taxonomy" id="2510334"/>
    <lineage>
        <taxon>Bacteria</taxon>
        <taxon>Pseudomonadati</taxon>
        <taxon>Pseudomonadota</taxon>
        <taxon>Gammaproteobacteria</taxon>
        <taxon>OMG group</taxon>
        <taxon>OM182 clade</taxon>
    </lineage>
</organism>
<accession>A0A520S5J9</accession>
<dbReference type="EMBL" id="SHAG01000001">
    <property type="protein sequence ID" value="RZO77765.1"/>
    <property type="molecule type" value="Genomic_DNA"/>
</dbReference>
<dbReference type="InterPro" id="IPR007435">
    <property type="entry name" value="DUF484"/>
</dbReference>
<dbReference type="PANTHER" id="PTHR38765:SF1">
    <property type="entry name" value="DUF484 DOMAIN-CONTAINING PROTEIN"/>
    <property type="match status" value="1"/>
</dbReference>
<comment type="caution">
    <text evidence="1">The sequence shown here is derived from an EMBL/GenBank/DDBJ whole genome shotgun (WGS) entry which is preliminary data.</text>
</comment>
<protein>
    <submittedName>
        <fullName evidence="1">DUF484 family protein</fullName>
    </submittedName>
</protein>